<name>A0ABZ2PLF0_9NOCA</name>
<gene>
    <name evidence="1" type="ORF">WDS16_03785</name>
</gene>
<dbReference type="Proteomes" id="UP001432000">
    <property type="component" value="Chromosome"/>
</dbReference>
<evidence type="ECO:0000313" key="2">
    <source>
        <dbReference type="Proteomes" id="UP001432000"/>
    </source>
</evidence>
<sequence>MNNDYSQLRGLAGVYLEDSYVLSISEAPRKFTFALDAVLTPDSARYAPPKPDEQYCYARGKLVFEHVTDITWINRSTQQYTDATGEVDLGNIDSLVFEQGLYIAEGDWGQVHIRSESEPQFVFD</sequence>
<reference evidence="1 2" key="1">
    <citation type="submission" date="2024-03" db="EMBL/GenBank/DDBJ databases">
        <title>Natural products discovery in diverse microorganisms through a two-stage MS feature dereplication strategy.</title>
        <authorList>
            <person name="Zhang R."/>
        </authorList>
    </citation>
    <scope>NUCLEOTIDE SEQUENCE [LARGE SCALE GENOMIC DNA]</scope>
    <source>
        <strain evidence="1 2">18930</strain>
    </source>
</reference>
<dbReference type="EMBL" id="CP147846">
    <property type="protein sequence ID" value="WXG69687.1"/>
    <property type="molecule type" value="Genomic_DNA"/>
</dbReference>
<protein>
    <submittedName>
        <fullName evidence="1">Uncharacterized protein</fullName>
    </submittedName>
</protein>
<dbReference type="RefSeq" id="WP_338890620.1">
    <property type="nucleotide sequence ID" value="NZ_CP147846.1"/>
</dbReference>
<organism evidence="1 2">
    <name type="scientific">Rhodococcus sovatensis</name>
    <dbReference type="NCBI Taxonomy" id="1805840"/>
    <lineage>
        <taxon>Bacteria</taxon>
        <taxon>Bacillati</taxon>
        <taxon>Actinomycetota</taxon>
        <taxon>Actinomycetes</taxon>
        <taxon>Mycobacteriales</taxon>
        <taxon>Nocardiaceae</taxon>
        <taxon>Rhodococcus</taxon>
    </lineage>
</organism>
<proteinExistence type="predicted"/>
<keyword evidence="2" id="KW-1185">Reference proteome</keyword>
<evidence type="ECO:0000313" key="1">
    <source>
        <dbReference type="EMBL" id="WXG69687.1"/>
    </source>
</evidence>
<accession>A0ABZ2PLF0</accession>